<gene>
    <name evidence="2" type="ORF">ABS766_00310</name>
</gene>
<reference evidence="2 3" key="1">
    <citation type="submission" date="2024-06" db="EMBL/GenBank/DDBJ databases">
        <authorList>
            <person name="Kaempfer P."/>
            <person name="Viver T."/>
        </authorList>
    </citation>
    <scope>NUCLEOTIDE SEQUENCE [LARGE SCALE GENOMIC DNA]</scope>
    <source>
        <strain evidence="2 3">ST-119</strain>
    </source>
</reference>
<feature type="transmembrane region" description="Helical" evidence="1">
    <location>
        <begin position="66"/>
        <end position="82"/>
    </location>
</feature>
<keyword evidence="1" id="KW-1133">Transmembrane helix</keyword>
<evidence type="ECO:0000313" key="3">
    <source>
        <dbReference type="Proteomes" id="UP001629156"/>
    </source>
</evidence>
<dbReference type="Proteomes" id="UP001629156">
    <property type="component" value="Unassembled WGS sequence"/>
</dbReference>
<feature type="transmembrane region" description="Helical" evidence="1">
    <location>
        <begin position="125"/>
        <end position="144"/>
    </location>
</feature>
<keyword evidence="1" id="KW-0812">Transmembrane</keyword>
<feature type="transmembrane region" description="Helical" evidence="1">
    <location>
        <begin position="94"/>
        <end position="113"/>
    </location>
</feature>
<feature type="transmembrane region" description="Helical" evidence="1">
    <location>
        <begin position="41"/>
        <end position="60"/>
    </location>
</feature>
<evidence type="ECO:0000313" key="2">
    <source>
        <dbReference type="EMBL" id="MFL9842846.1"/>
    </source>
</evidence>
<evidence type="ECO:0000256" key="1">
    <source>
        <dbReference type="SAM" id="Phobius"/>
    </source>
</evidence>
<proteinExistence type="predicted"/>
<feature type="transmembrane region" description="Helical" evidence="1">
    <location>
        <begin position="156"/>
        <end position="177"/>
    </location>
</feature>
<name>A0ABW8YRC5_9FLAO</name>
<sequence length="228" mass="26858">MTIIEISKYIGKMSPLLSGTGFFIGMLFYKRLNGFYRSLSIFLGLMLIIELAMRLLGNILGYNYIFQPYYAITEIAFFIYFYNKYLLSKKYKALLALQVFICVYDMAEILYYAFNPVSPAQFQSYGKPLGNFLVIIMVLTYFYEKINSFDAHRAKHIGFNLMVFLYFSCSTLVFLPFNFMLNESTGIKFYFWTFNAVLIFIFYSYLCLQIIKNLLMARDLKLHTNMKL</sequence>
<accession>A0ABW8YRC5</accession>
<organism evidence="2 3">
    <name type="scientific">Flavobacterium rhizosphaerae</name>
    <dbReference type="NCBI Taxonomy" id="3163298"/>
    <lineage>
        <taxon>Bacteria</taxon>
        <taxon>Pseudomonadati</taxon>
        <taxon>Bacteroidota</taxon>
        <taxon>Flavobacteriia</taxon>
        <taxon>Flavobacteriales</taxon>
        <taxon>Flavobacteriaceae</taxon>
        <taxon>Flavobacterium</taxon>
    </lineage>
</organism>
<evidence type="ECO:0008006" key="4">
    <source>
        <dbReference type="Google" id="ProtNLM"/>
    </source>
</evidence>
<feature type="transmembrane region" description="Helical" evidence="1">
    <location>
        <begin position="189"/>
        <end position="208"/>
    </location>
</feature>
<keyword evidence="1" id="KW-0472">Membrane</keyword>
<dbReference type="RefSeq" id="WP_408083073.1">
    <property type="nucleotide sequence ID" value="NZ_JBELPZ010000001.1"/>
</dbReference>
<protein>
    <recommendedName>
        <fullName evidence="4">Histidine kinase</fullName>
    </recommendedName>
</protein>
<comment type="caution">
    <text evidence="2">The sequence shown here is derived from an EMBL/GenBank/DDBJ whole genome shotgun (WGS) entry which is preliminary data.</text>
</comment>
<dbReference type="EMBL" id="JBELPZ010000001">
    <property type="protein sequence ID" value="MFL9842846.1"/>
    <property type="molecule type" value="Genomic_DNA"/>
</dbReference>
<keyword evidence="3" id="KW-1185">Reference proteome</keyword>